<dbReference type="VEuPathDB" id="TriTrypDB:TcG_07042"/>
<dbReference type="InterPro" id="IPR005135">
    <property type="entry name" value="Endo/exonuclease/phosphatase"/>
</dbReference>
<sequence>MPGFRHHGATRTCRGSGASALVREGLRAEAGPVLAAGIGVAQAAVHSEAGMRPAFLLLYLPPSSAKSASAGELDGPFCADGPNPMGAGANAHTEAWDRSIPSDSRGDTVAQRCIKNALQVVHTGERTRYIERRGSSALDTALSEDHAATHWAAKLSPGSDHYIVLLDALIGVDDAPVAVPRPNRTLLKWKEADWNKNREVTNQL</sequence>
<dbReference type="AlphaFoldDB" id="A0A2V2WNG4"/>
<dbReference type="GO" id="GO:0003824">
    <property type="term" value="F:catalytic activity"/>
    <property type="evidence" value="ECO:0007669"/>
    <property type="project" value="InterPro"/>
</dbReference>
<dbReference type="VEuPathDB" id="TriTrypDB:C3747_80g98"/>
<dbReference type="Gene3D" id="3.60.10.10">
    <property type="entry name" value="Endonuclease/exonuclease/phosphatase"/>
    <property type="match status" value="1"/>
</dbReference>
<dbReference type="Proteomes" id="UP000246078">
    <property type="component" value="Unassembled WGS sequence"/>
</dbReference>
<dbReference type="VEuPathDB" id="TriTrypDB:TcBrA4_0046000"/>
<protein>
    <recommendedName>
        <fullName evidence="1">Endonuclease/exonuclease/phosphatase domain-containing protein</fullName>
    </recommendedName>
</protein>
<dbReference type="VEuPathDB" id="TriTrypDB:TcYC6_0023490"/>
<organism evidence="2 3">
    <name type="scientific">Trypanosoma cruzi</name>
    <dbReference type="NCBI Taxonomy" id="5693"/>
    <lineage>
        <taxon>Eukaryota</taxon>
        <taxon>Discoba</taxon>
        <taxon>Euglenozoa</taxon>
        <taxon>Kinetoplastea</taxon>
        <taxon>Metakinetoplastina</taxon>
        <taxon>Trypanosomatida</taxon>
        <taxon>Trypanosomatidae</taxon>
        <taxon>Trypanosoma</taxon>
        <taxon>Schizotrypanum</taxon>
    </lineage>
</organism>
<name>A0A2V2WNG4_TRYCR</name>
<comment type="caution">
    <text evidence="2">The sequence shown here is derived from an EMBL/GenBank/DDBJ whole genome shotgun (WGS) entry which is preliminary data.</text>
</comment>
<evidence type="ECO:0000313" key="3">
    <source>
        <dbReference type="Proteomes" id="UP000246078"/>
    </source>
</evidence>
<proteinExistence type="predicted"/>
<accession>A0A2V2WNG4</accession>
<dbReference type="InterPro" id="IPR036691">
    <property type="entry name" value="Endo/exonu/phosph_ase_sf"/>
</dbReference>
<dbReference type="VEuPathDB" id="TriTrypDB:C4B63_43g235"/>
<dbReference type="Pfam" id="PF14529">
    <property type="entry name" value="Exo_endo_phos_2"/>
    <property type="match status" value="1"/>
</dbReference>
<dbReference type="EMBL" id="PRFC01000080">
    <property type="protein sequence ID" value="PWV09363.1"/>
    <property type="molecule type" value="Genomic_DNA"/>
</dbReference>
<feature type="domain" description="Endonuclease/exonuclease/phosphatase" evidence="1">
    <location>
        <begin position="89"/>
        <end position="164"/>
    </location>
</feature>
<dbReference type="VEuPathDB" id="TriTrypDB:TcCL_Unassigned02359"/>
<evidence type="ECO:0000313" key="2">
    <source>
        <dbReference type="EMBL" id="PWV09363.1"/>
    </source>
</evidence>
<gene>
    <name evidence="2" type="ORF">C3747_80g98</name>
</gene>
<evidence type="ECO:0000259" key="1">
    <source>
        <dbReference type="Pfam" id="PF14529"/>
    </source>
</evidence>
<reference evidence="2 3" key="1">
    <citation type="journal article" date="2018" name="Microb. Genom.">
        <title>Expanding an expanded genome: long-read sequencing of Trypanosoma cruzi.</title>
        <authorList>
            <person name="Berna L."/>
            <person name="Rodriguez M."/>
            <person name="Chiribao M.L."/>
            <person name="Parodi-Talice A."/>
            <person name="Pita S."/>
            <person name="Rijo G."/>
            <person name="Alvarez-Valin F."/>
            <person name="Robello C."/>
        </authorList>
    </citation>
    <scope>NUCLEOTIDE SEQUENCE [LARGE SCALE GENOMIC DNA]</scope>
    <source>
        <strain evidence="2 3">TCC</strain>
    </source>
</reference>